<protein>
    <submittedName>
        <fullName evidence="1">Uncharacterized protein</fullName>
    </submittedName>
</protein>
<reference evidence="1 2" key="1">
    <citation type="journal article" date="2016" name="Mol. Biol. Evol.">
        <title>Comparative Genomics of Early-Diverging Mushroom-Forming Fungi Provides Insights into the Origins of Lignocellulose Decay Capabilities.</title>
        <authorList>
            <person name="Nagy L.G."/>
            <person name="Riley R."/>
            <person name="Tritt A."/>
            <person name="Adam C."/>
            <person name="Daum C."/>
            <person name="Floudas D."/>
            <person name="Sun H."/>
            <person name="Yadav J.S."/>
            <person name="Pangilinan J."/>
            <person name="Larsson K.H."/>
            <person name="Matsuura K."/>
            <person name="Barry K."/>
            <person name="Labutti K."/>
            <person name="Kuo R."/>
            <person name="Ohm R.A."/>
            <person name="Bhattacharya S.S."/>
            <person name="Shirouzu T."/>
            <person name="Yoshinaga Y."/>
            <person name="Martin F.M."/>
            <person name="Grigoriev I.V."/>
            <person name="Hibbett D.S."/>
        </authorList>
    </citation>
    <scope>NUCLEOTIDE SEQUENCE [LARGE SCALE GENOMIC DNA]</scope>
    <source>
        <strain evidence="1 2">HHB10207 ss-3</strain>
    </source>
</reference>
<dbReference type="AlphaFoldDB" id="A0A165Y350"/>
<evidence type="ECO:0000313" key="1">
    <source>
        <dbReference type="EMBL" id="KZT32827.1"/>
    </source>
</evidence>
<gene>
    <name evidence="1" type="ORF">SISSUDRAFT_1055046</name>
</gene>
<sequence>MESGTQSWEQGSENTQGETIYLRTFVSSDRTKDIADFFHGSALSLARDFAIDVGPLRLLSQAGFNVQISFTISHDQPLTVYYFAFPLHPDGSWPGHPGLWSLCPYPLCSDCRLHADAAQFGFHVAPFVKYERIDNRILFVLQDLKLHAFFPISDITYASNPPFATISEVSDQRAPESIIAPRGKKRRAKDLLSIFSKKRKVTNS</sequence>
<evidence type="ECO:0000313" key="2">
    <source>
        <dbReference type="Proteomes" id="UP000076798"/>
    </source>
</evidence>
<dbReference type="Proteomes" id="UP000076798">
    <property type="component" value="Unassembled WGS sequence"/>
</dbReference>
<accession>A0A165Y350</accession>
<dbReference type="EMBL" id="KV428292">
    <property type="protein sequence ID" value="KZT32827.1"/>
    <property type="molecule type" value="Genomic_DNA"/>
</dbReference>
<proteinExistence type="predicted"/>
<organism evidence="1 2">
    <name type="scientific">Sistotremastrum suecicum HHB10207 ss-3</name>
    <dbReference type="NCBI Taxonomy" id="1314776"/>
    <lineage>
        <taxon>Eukaryota</taxon>
        <taxon>Fungi</taxon>
        <taxon>Dikarya</taxon>
        <taxon>Basidiomycota</taxon>
        <taxon>Agaricomycotina</taxon>
        <taxon>Agaricomycetes</taxon>
        <taxon>Sistotremastrales</taxon>
        <taxon>Sistotremastraceae</taxon>
        <taxon>Sistotremastrum</taxon>
    </lineage>
</organism>
<name>A0A165Y350_9AGAM</name>
<keyword evidence="2" id="KW-1185">Reference proteome</keyword>